<feature type="domain" description="Ig-like" evidence="1">
    <location>
        <begin position="20"/>
        <end position="84"/>
    </location>
</feature>
<dbReference type="InterPro" id="IPR003599">
    <property type="entry name" value="Ig_sub"/>
</dbReference>
<dbReference type="SMART" id="SM00408">
    <property type="entry name" value="IGc2"/>
    <property type="match status" value="1"/>
</dbReference>
<protein>
    <recommendedName>
        <fullName evidence="1">Ig-like domain-containing protein</fullName>
    </recommendedName>
</protein>
<dbReference type="PROSITE" id="PS50835">
    <property type="entry name" value="IG_LIKE"/>
    <property type="match status" value="1"/>
</dbReference>
<reference evidence="2" key="1">
    <citation type="submission" date="2025-08" db="UniProtKB">
        <authorList>
            <consortium name="Ensembl"/>
        </authorList>
    </citation>
    <scope>IDENTIFICATION</scope>
</reference>
<dbReference type="PANTHER" id="PTHR46013">
    <property type="entry name" value="VASCULAR CELL ADHESION MOLECULE 1"/>
    <property type="match status" value="1"/>
</dbReference>
<keyword evidence="3" id="KW-1185">Reference proteome</keyword>
<accession>A0A8C2XU18</accession>
<evidence type="ECO:0000313" key="3">
    <source>
        <dbReference type="Proteomes" id="UP000694565"/>
    </source>
</evidence>
<dbReference type="InterPro" id="IPR013783">
    <property type="entry name" value="Ig-like_fold"/>
</dbReference>
<dbReference type="SMART" id="SM00409">
    <property type="entry name" value="IG"/>
    <property type="match status" value="1"/>
</dbReference>
<dbReference type="Proteomes" id="UP000694565">
    <property type="component" value="Unplaced"/>
</dbReference>
<dbReference type="InterPro" id="IPR036179">
    <property type="entry name" value="Ig-like_dom_sf"/>
</dbReference>
<evidence type="ECO:0000259" key="1">
    <source>
        <dbReference type="PROSITE" id="PS50835"/>
    </source>
</evidence>
<dbReference type="GeneTree" id="ENSGT00940000169068"/>
<reference evidence="2" key="2">
    <citation type="submission" date="2025-09" db="UniProtKB">
        <authorList>
            <consortium name="Ensembl"/>
        </authorList>
    </citation>
    <scope>IDENTIFICATION</scope>
</reference>
<sequence length="118" mass="12652">SLTIIFYFIGIVSSDGPRLPSVSASPSAEIVEGSSVTLSCCSDANPAANYTWYKEDEDSPTASGQIFIINDFRAEHSGSYSCEVKSPVGWTRPSFPPNSRLFKCASIVNKAPNVLLGQ</sequence>
<evidence type="ECO:0000313" key="2">
    <source>
        <dbReference type="Ensembl" id="ENSCLMP00005020708.1"/>
    </source>
</evidence>
<dbReference type="InterPro" id="IPR007110">
    <property type="entry name" value="Ig-like_dom"/>
</dbReference>
<name>A0A8C2XU18_CYCLU</name>
<dbReference type="AlphaFoldDB" id="A0A8C2XU18"/>
<dbReference type="Ensembl" id="ENSCLMT00005021764.1">
    <property type="protein sequence ID" value="ENSCLMP00005020708.1"/>
    <property type="gene ID" value="ENSCLMG00005010371.1"/>
</dbReference>
<proteinExistence type="predicted"/>
<dbReference type="InterPro" id="IPR003598">
    <property type="entry name" value="Ig_sub2"/>
</dbReference>
<organism evidence="2 3">
    <name type="scientific">Cyclopterus lumpus</name>
    <name type="common">Lumpsucker</name>
    <dbReference type="NCBI Taxonomy" id="8103"/>
    <lineage>
        <taxon>Eukaryota</taxon>
        <taxon>Metazoa</taxon>
        <taxon>Chordata</taxon>
        <taxon>Craniata</taxon>
        <taxon>Vertebrata</taxon>
        <taxon>Euteleostomi</taxon>
        <taxon>Actinopterygii</taxon>
        <taxon>Neopterygii</taxon>
        <taxon>Teleostei</taxon>
        <taxon>Neoteleostei</taxon>
        <taxon>Acanthomorphata</taxon>
        <taxon>Eupercaria</taxon>
        <taxon>Perciformes</taxon>
        <taxon>Cottioidei</taxon>
        <taxon>Cottales</taxon>
        <taxon>Cyclopteridae</taxon>
        <taxon>Cyclopterus</taxon>
    </lineage>
</organism>
<dbReference type="SUPFAM" id="SSF48726">
    <property type="entry name" value="Immunoglobulin"/>
    <property type="match status" value="1"/>
</dbReference>
<dbReference type="Gene3D" id="2.60.40.10">
    <property type="entry name" value="Immunoglobulins"/>
    <property type="match status" value="1"/>
</dbReference>
<dbReference type="Pfam" id="PF13927">
    <property type="entry name" value="Ig_3"/>
    <property type="match status" value="1"/>
</dbReference>
<dbReference type="PANTHER" id="PTHR46013:SF4">
    <property type="entry name" value="B-CELL RECEPTOR CD22-RELATED"/>
    <property type="match status" value="1"/>
</dbReference>